<evidence type="ECO:0000256" key="1">
    <source>
        <dbReference type="SAM" id="MobiDB-lite"/>
    </source>
</evidence>
<accession>A0A3B4ZCA4</accession>
<proteinExistence type="predicted"/>
<dbReference type="AlphaFoldDB" id="A0A3B4ZCA4"/>
<dbReference type="Ensembl" id="ENSSPAT00000005184.1">
    <property type="protein sequence ID" value="ENSSPAP00000005086.1"/>
    <property type="gene ID" value="ENSSPAG00000003947.1"/>
</dbReference>
<feature type="signal peptide" evidence="2">
    <location>
        <begin position="1"/>
        <end position="19"/>
    </location>
</feature>
<organism evidence="3">
    <name type="scientific">Stegastes partitus</name>
    <name type="common">bicolor damselfish</name>
    <dbReference type="NCBI Taxonomy" id="144197"/>
    <lineage>
        <taxon>Eukaryota</taxon>
        <taxon>Metazoa</taxon>
        <taxon>Chordata</taxon>
        <taxon>Craniata</taxon>
        <taxon>Vertebrata</taxon>
        <taxon>Euteleostomi</taxon>
        <taxon>Actinopterygii</taxon>
        <taxon>Neopterygii</taxon>
        <taxon>Teleostei</taxon>
        <taxon>Neoteleostei</taxon>
        <taxon>Acanthomorphata</taxon>
        <taxon>Ovalentaria</taxon>
        <taxon>Pomacentridae</taxon>
        <taxon>Stegastes</taxon>
    </lineage>
</organism>
<evidence type="ECO:0008006" key="4">
    <source>
        <dbReference type="Google" id="ProtNLM"/>
    </source>
</evidence>
<name>A0A3B4ZCA4_9TELE</name>
<sequence length="174" mass="19651">MPLLCISVLVLLLLPPSLSCDSKRPAEKIQEDYMRIVEVDLNNTRDSITTLLRNVPCPVLKDKPPSCTSENVTLASTLYTLTCKMKNLGLLHTERLTMSILNSLHCRCLERPTKEPKVKLKKRTATGQRGTEERKSRKETRKLCRAQAMISNMTECYLILNSLLAAMRSNSSTE</sequence>
<protein>
    <recommendedName>
        <fullName evidence="4">Interleukin-7</fullName>
    </recommendedName>
</protein>
<evidence type="ECO:0000313" key="3">
    <source>
        <dbReference type="Ensembl" id="ENSSPAP00000005086.1"/>
    </source>
</evidence>
<dbReference type="GeneTree" id="ENSGT00670000099476"/>
<feature type="region of interest" description="Disordered" evidence="1">
    <location>
        <begin position="117"/>
        <end position="141"/>
    </location>
</feature>
<feature type="chain" id="PRO_5017256266" description="Interleukin-7" evidence="2">
    <location>
        <begin position="20"/>
        <end position="174"/>
    </location>
</feature>
<reference evidence="3" key="1">
    <citation type="submission" date="2023-09" db="UniProtKB">
        <authorList>
            <consortium name="Ensembl"/>
        </authorList>
    </citation>
    <scope>IDENTIFICATION</scope>
</reference>
<keyword evidence="2" id="KW-0732">Signal</keyword>
<evidence type="ECO:0000256" key="2">
    <source>
        <dbReference type="SAM" id="SignalP"/>
    </source>
</evidence>